<name>A0AAD4AF93_9GAMM</name>
<proteinExistence type="predicted"/>
<reference evidence="1" key="2">
    <citation type="submission" date="2015-03" db="EMBL/GenBank/DDBJ databases">
        <title>Genome sequence of Pseudoalteromonas citrea.</title>
        <authorList>
            <person name="Xie B.-B."/>
            <person name="Rong J.-C."/>
            <person name="Qin Q.-L."/>
            <person name="Zhang Y.-Z."/>
        </authorList>
    </citation>
    <scope>NUCLEOTIDE SEQUENCE</scope>
    <source>
        <strain evidence="1">DSM 8771</strain>
    </source>
</reference>
<dbReference type="AlphaFoldDB" id="A0AAD4AF93"/>
<dbReference type="Proteomes" id="UP000016487">
    <property type="component" value="Unassembled WGS sequence"/>
</dbReference>
<comment type="caution">
    <text evidence="1">The sequence shown here is derived from an EMBL/GenBank/DDBJ whole genome shotgun (WGS) entry which is preliminary data.</text>
</comment>
<gene>
    <name evidence="1" type="ORF">PCIT_b0950</name>
</gene>
<organism evidence="1 2">
    <name type="scientific">Pseudoalteromonas citrea</name>
    <dbReference type="NCBI Taxonomy" id="43655"/>
    <lineage>
        <taxon>Bacteria</taxon>
        <taxon>Pseudomonadati</taxon>
        <taxon>Pseudomonadota</taxon>
        <taxon>Gammaproteobacteria</taxon>
        <taxon>Alteromonadales</taxon>
        <taxon>Pseudoalteromonadaceae</taxon>
        <taxon>Pseudoalteromonas</taxon>
    </lineage>
</organism>
<sequence>MFFLLLIISDNVFATNNVKQFPNSKCSAGTLQLNIVDVSFCPMKDDLKKISFLGLSDHTVTIFNNGKELTIGINPPDVAISNLHKKFNITVHEFFLNLYANSLKTDKLSVIKEAFDIDSFNKMKVYRKDDLFAFTITGSNVDYDRIYLNKVDSDVIYQITGEFDEQELLEILSRVDY</sequence>
<protein>
    <recommendedName>
        <fullName evidence="3">DUF4252 domain-containing protein</fullName>
    </recommendedName>
</protein>
<evidence type="ECO:0000313" key="1">
    <source>
        <dbReference type="EMBL" id="KAF7764861.1"/>
    </source>
</evidence>
<accession>A0AAD4AF93</accession>
<reference evidence="1" key="1">
    <citation type="journal article" date="2012" name="J. Bacteriol.">
        <title>Genome sequences of type strains of seven species of the marine bacterium Pseudoalteromonas.</title>
        <authorList>
            <person name="Xie B.B."/>
            <person name="Shu Y.L."/>
            <person name="Qin Q.L."/>
            <person name="Rong J.C."/>
            <person name="Zhang X.Y."/>
            <person name="Chen X.L."/>
            <person name="Shi M."/>
            <person name="He H.L."/>
            <person name="Zhou B.C."/>
            <person name="Zhang Y.Z."/>
        </authorList>
    </citation>
    <scope>NUCLEOTIDE SEQUENCE</scope>
    <source>
        <strain evidence="1">DSM 8771</strain>
    </source>
</reference>
<dbReference type="EMBL" id="AHBZ03000027">
    <property type="protein sequence ID" value="KAF7764861.1"/>
    <property type="molecule type" value="Genomic_DNA"/>
</dbReference>
<evidence type="ECO:0008006" key="3">
    <source>
        <dbReference type="Google" id="ProtNLM"/>
    </source>
</evidence>
<evidence type="ECO:0000313" key="2">
    <source>
        <dbReference type="Proteomes" id="UP000016487"/>
    </source>
</evidence>